<dbReference type="SMART" id="SM00100">
    <property type="entry name" value="cNMP"/>
    <property type="match status" value="1"/>
</dbReference>
<accession>A0ABN8DYS3</accession>
<dbReference type="InterPro" id="IPR014710">
    <property type="entry name" value="RmlC-like_jellyroll"/>
</dbReference>
<keyword evidence="3" id="KW-1185">Reference proteome</keyword>
<feature type="domain" description="Cyclic nucleotide-binding" evidence="1">
    <location>
        <begin position="38"/>
        <end position="119"/>
    </location>
</feature>
<dbReference type="CDD" id="cd00038">
    <property type="entry name" value="CAP_ED"/>
    <property type="match status" value="1"/>
</dbReference>
<dbReference type="Gene3D" id="2.60.120.10">
    <property type="entry name" value="Jelly Rolls"/>
    <property type="match status" value="1"/>
</dbReference>
<organism evidence="2 3">
    <name type="scientific">Vibrio stylophorae</name>
    <dbReference type="NCBI Taxonomy" id="659351"/>
    <lineage>
        <taxon>Bacteria</taxon>
        <taxon>Pseudomonadati</taxon>
        <taxon>Pseudomonadota</taxon>
        <taxon>Gammaproteobacteria</taxon>
        <taxon>Vibrionales</taxon>
        <taxon>Vibrionaceae</taxon>
        <taxon>Vibrio</taxon>
    </lineage>
</organism>
<dbReference type="Proteomes" id="UP000838672">
    <property type="component" value="Unassembled WGS sequence"/>
</dbReference>
<dbReference type="InterPro" id="IPR018490">
    <property type="entry name" value="cNMP-bd_dom_sf"/>
</dbReference>
<dbReference type="RefSeq" id="WP_237468409.1">
    <property type="nucleotide sequence ID" value="NZ_CAKLDI010000002.1"/>
</dbReference>
<name>A0ABN8DYS3_9VIBR</name>
<dbReference type="SUPFAM" id="SSF51206">
    <property type="entry name" value="cAMP-binding domain-like"/>
    <property type="match status" value="1"/>
</dbReference>
<comment type="caution">
    <text evidence="2">The sequence shown here is derived from an EMBL/GenBank/DDBJ whole genome shotgun (WGS) entry which is preliminary data.</text>
</comment>
<protein>
    <recommendedName>
        <fullName evidence="1">Cyclic nucleotide-binding domain-containing protein</fullName>
    </recommendedName>
</protein>
<gene>
    <name evidence="2" type="ORF">VST7929_03073</name>
</gene>
<evidence type="ECO:0000313" key="3">
    <source>
        <dbReference type="Proteomes" id="UP000838672"/>
    </source>
</evidence>
<dbReference type="PROSITE" id="PS50042">
    <property type="entry name" value="CNMP_BINDING_3"/>
    <property type="match status" value="1"/>
</dbReference>
<evidence type="ECO:0000259" key="1">
    <source>
        <dbReference type="PROSITE" id="PS50042"/>
    </source>
</evidence>
<proteinExistence type="predicted"/>
<dbReference type="EMBL" id="CAKLDI010000002">
    <property type="protein sequence ID" value="CAH0535503.1"/>
    <property type="molecule type" value="Genomic_DNA"/>
</dbReference>
<reference evidence="2" key="1">
    <citation type="submission" date="2021-11" db="EMBL/GenBank/DDBJ databases">
        <authorList>
            <person name="Rodrigo-Torres L."/>
            <person name="Arahal R. D."/>
            <person name="Lucena T."/>
        </authorList>
    </citation>
    <scope>NUCLEOTIDE SEQUENCE</scope>
    <source>
        <strain evidence="2">CECT 7929</strain>
    </source>
</reference>
<evidence type="ECO:0000313" key="2">
    <source>
        <dbReference type="EMBL" id="CAH0535503.1"/>
    </source>
</evidence>
<sequence>MQIKPYPHLRFGQKMAELQLQFEQQLKSLVHHSHDCIAGEILLEQGQTVEQLLIVSVGRVSMSTTANNGRRFQLGEVQCDDQIFGEIEFFTHEPCQWWVVAEDPLTVDFISFHALEKWLEVNPQFLIFFSGGLAFDYQDSLAISTQRLLHSIRYNIAQDLWLRQHQAQMPFVLGGFDKAEQEAERFGTSSRVYRRAVKSLIEEGWVMKTEQGLEIIDDAGLQAYLSEIEAES</sequence>
<dbReference type="Pfam" id="PF00027">
    <property type="entry name" value="cNMP_binding"/>
    <property type="match status" value="1"/>
</dbReference>
<dbReference type="InterPro" id="IPR000595">
    <property type="entry name" value="cNMP-bd_dom"/>
</dbReference>